<dbReference type="PaxDb" id="186497-PF1319"/>
<evidence type="ECO:0000313" key="1">
    <source>
        <dbReference type="EMBL" id="AAL81443.1"/>
    </source>
</evidence>
<dbReference type="Proteomes" id="UP000001013">
    <property type="component" value="Chromosome"/>
</dbReference>
<accession>Q8U1A2</accession>
<dbReference type="SUPFAM" id="SSF110857">
    <property type="entry name" value="Gamma-glutamyl cyclotransferase-like"/>
    <property type="match status" value="1"/>
</dbReference>
<dbReference type="HOGENOM" id="CLU_3338614_0_0_2"/>
<dbReference type="STRING" id="186497.PF1319"/>
<dbReference type="InterPro" id="IPR036568">
    <property type="entry name" value="GGCT-like_sf"/>
</dbReference>
<organism evidence="1 2">
    <name type="scientific">Pyrococcus furiosus (strain ATCC 43587 / DSM 3638 / JCM 8422 / Vc1)</name>
    <dbReference type="NCBI Taxonomy" id="186497"/>
    <lineage>
        <taxon>Archaea</taxon>
        <taxon>Methanobacteriati</taxon>
        <taxon>Methanobacteriota</taxon>
        <taxon>Thermococci</taxon>
        <taxon>Thermococcales</taxon>
        <taxon>Thermococcaceae</taxon>
        <taxon>Pyrococcus</taxon>
    </lineage>
</organism>
<gene>
    <name evidence="1" type="ordered locus">PF1319</name>
</gene>
<evidence type="ECO:0000313" key="2">
    <source>
        <dbReference type="Proteomes" id="UP000001013"/>
    </source>
</evidence>
<reference evidence="1 2" key="1">
    <citation type="journal article" date="1999" name="Genetics">
        <title>Divergence of the hyperthermophilic archaea Pyrococcus furiosus and P. horikoshii inferred from complete genomic sequences.</title>
        <authorList>
            <person name="Maeder D.L."/>
            <person name="Weiss R.B."/>
            <person name="Dunn D.M."/>
            <person name="Cherry J.L."/>
            <person name="Gonzalez J.M."/>
            <person name="DiRuggiero J."/>
            <person name="Robb F.T."/>
        </authorList>
    </citation>
    <scope>NUCLEOTIDE SEQUENCE [LARGE SCALE GENOMIC DNA]</scope>
    <source>
        <strain evidence="2">ATCC 43587 / DSM 3638 / JCM 8422 / Vc1</strain>
    </source>
</reference>
<dbReference type="Gene3D" id="3.10.490.10">
    <property type="entry name" value="Gamma-glutamyl cyclotransferase-like"/>
    <property type="match status" value="1"/>
</dbReference>
<dbReference type="eggNOG" id="arCOG03271">
    <property type="taxonomic scope" value="Archaea"/>
</dbReference>
<keyword evidence="2" id="KW-1185">Reference proteome</keyword>
<protein>
    <recommendedName>
        <fullName evidence="3">Gamma-glutamylcyclotransferase AIG2-like domain-containing protein</fullName>
    </recommendedName>
</protein>
<evidence type="ECO:0008006" key="3">
    <source>
        <dbReference type="Google" id="ProtNLM"/>
    </source>
</evidence>
<dbReference type="AlphaFoldDB" id="Q8U1A2"/>
<sequence>MMITVYGTLRKSKPLHGYLKNSRFFGEDWIEGYDLLR</sequence>
<dbReference type="EMBL" id="AE009950">
    <property type="protein sequence ID" value="AAL81443.1"/>
    <property type="molecule type" value="Genomic_DNA"/>
</dbReference>
<name>Q8U1A2_PYRFU</name>
<proteinExistence type="predicted"/>
<dbReference type="KEGG" id="pfu:PF1319"/>